<comment type="caution">
    <text evidence="2">The sequence shown here is derived from an EMBL/GenBank/DDBJ whole genome shotgun (WGS) entry which is preliminary data.</text>
</comment>
<keyword evidence="1" id="KW-0732">Signal</keyword>
<organism evidence="2 3">
    <name type="scientific">Agromyces indicus</name>
    <dbReference type="NCBI Taxonomy" id="758919"/>
    <lineage>
        <taxon>Bacteria</taxon>
        <taxon>Bacillati</taxon>
        <taxon>Actinomycetota</taxon>
        <taxon>Actinomycetes</taxon>
        <taxon>Micrococcales</taxon>
        <taxon>Microbacteriaceae</taxon>
        <taxon>Agromyces</taxon>
    </lineage>
</organism>
<evidence type="ECO:0000256" key="1">
    <source>
        <dbReference type="SAM" id="SignalP"/>
    </source>
</evidence>
<evidence type="ECO:0000313" key="3">
    <source>
        <dbReference type="Proteomes" id="UP001260072"/>
    </source>
</evidence>
<sequence length="165" mass="17038">MTTPPYPSPSPKTRLRRAAAALMAATALASMSGCAMTGGEEPLPPEELEAIALGANGEAGDVAARSIVIVAADEGEPGRLLGTVFNRGDDAVEVELSDADDSVLVEIPAGDLVALEEQEFLMQTVEQIPGSYVEITLAAGGEEVTLQVPVRDGSLEAYAPYLPEG</sequence>
<dbReference type="EMBL" id="JAVKGS010000001">
    <property type="protein sequence ID" value="MDR5690968.1"/>
    <property type="molecule type" value="Genomic_DNA"/>
</dbReference>
<proteinExistence type="predicted"/>
<gene>
    <name evidence="2" type="ORF">RH861_02715</name>
</gene>
<dbReference type="RefSeq" id="WP_310519640.1">
    <property type="nucleotide sequence ID" value="NZ_BAABBS010000004.1"/>
</dbReference>
<evidence type="ECO:0008006" key="4">
    <source>
        <dbReference type="Google" id="ProtNLM"/>
    </source>
</evidence>
<name>A0ABU1FGU6_9MICO</name>
<reference evidence="3" key="1">
    <citation type="submission" date="2023-07" db="EMBL/GenBank/DDBJ databases">
        <title>Description of three actinobacteria isolated from air of manufacturing shop in a pharmaceutical factory.</title>
        <authorList>
            <person name="Zhang D.-F."/>
        </authorList>
    </citation>
    <scope>NUCLEOTIDE SEQUENCE [LARGE SCALE GENOMIC DNA]</scope>
    <source>
        <strain evidence="3">CCTCC AB 2011122</strain>
    </source>
</reference>
<keyword evidence="3" id="KW-1185">Reference proteome</keyword>
<dbReference type="Proteomes" id="UP001260072">
    <property type="component" value="Unassembled WGS sequence"/>
</dbReference>
<evidence type="ECO:0000313" key="2">
    <source>
        <dbReference type="EMBL" id="MDR5690968.1"/>
    </source>
</evidence>
<feature type="chain" id="PRO_5046157032" description="Copper chaperone PCu(A)C" evidence="1">
    <location>
        <begin position="36"/>
        <end position="165"/>
    </location>
</feature>
<accession>A0ABU1FGU6</accession>
<feature type="signal peptide" evidence="1">
    <location>
        <begin position="1"/>
        <end position="35"/>
    </location>
</feature>
<protein>
    <recommendedName>
        <fullName evidence="4">Copper chaperone PCu(A)C</fullName>
    </recommendedName>
</protein>